<gene>
    <name evidence="1" type="ORF">LEA_06396</name>
</gene>
<sequence>VEDYGIFVELAPNLAGLAECASGPRAGDSAAVYIKRHKSRKDENKAYYRGLFYR</sequence>
<reference evidence="1" key="1">
    <citation type="journal article" date="2013" name="Environ. Microbiol.">
        <title>Microbiota from the distal guts of lean and obese adolescents exhibit partial functional redundancy besides clear differences in community structure.</title>
        <authorList>
            <person name="Ferrer M."/>
            <person name="Ruiz A."/>
            <person name="Lanza F."/>
            <person name="Haange S.B."/>
            <person name="Oberbach A."/>
            <person name="Till H."/>
            <person name="Bargiela R."/>
            <person name="Campoy C."/>
            <person name="Segura M.T."/>
            <person name="Richter M."/>
            <person name="von Bergen M."/>
            <person name="Seifert J."/>
            <person name="Suarez A."/>
        </authorList>
    </citation>
    <scope>NUCLEOTIDE SEQUENCE</scope>
</reference>
<comment type="caution">
    <text evidence="1">The sequence shown here is derived from an EMBL/GenBank/DDBJ whole genome shotgun (WGS) entry which is preliminary data.</text>
</comment>
<name>K1UNW7_9ZZZZ</name>
<dbReference type="AlphaFoldDB" id="K1UNW7"/>
<evidence type="ECO:0000313" key="1">
    <source>
        <dbReference type="EMBL" id="EKC73106.1"/>
    </source>
</evidence>
<dbReference type="EMBL" id="AJWY01004185">
    <property type="protein sequence ID" value="EKC73106.1"/>
    <property type="molecule type" value="Genomic_DNA"/>
</dbReference>
<accession>K1UNW7</accession>
<organism evidence="1">
    <name type="scientific">human gut metagenome</name>
    <dbReference type="NCBI Taxonomy" id="408170"/>
    <lineage>
        <taxon>unclassified sequences</taxon>
        <taxon>metagenomes</taxon>
        <taxon>organismal metagenomes</taxon>
    </lineage>
</organism>
<proteinExistence type="predicted"/>
<protein>
    <submittedName>
        <fullName evidence="1">Uncharacterized protein</fullName>
    </submittedName>
</protein>
<feature type="non-terminal residue" evidence="1">
    <location>
        <position position="1"/>
    </location>
</feature>